<keyword evidence="6" id="KW-0539">Nucleus</keyword>
<keyword evidence="5" id="KW-0862">Zinc</keyword>
<keyword evidence="4 7" id="KW-0863">Zinc-finger</keyword>
<organism evidence="10 11">
    <name type="scientific">Pleurotus eryngii</name>
    <name type="common">Boletus of the steppes</name>
    <dbReference type="NCBI Taxonomy" id="5323"/>
    <lineage>
        <taxon>Eukaryota</taxon>
        <taxon>Fungi</taxon>
        <taxon>Dikarya</taxon>
        <taxon>Basidiomycota</taxon>
        <taxon>Agaricomycotina</taxon>
        <taxon>Agaricomycetes</taxon>
        <taxon>Agaricomycetidae</taxon>
        <taxon>Agaricales</taxon>
        <taxon>Pleurotineae</taxon>
        <taxon>Pleurotaceae</taxon>
        <taxon>Pleurotus</taxon>
    </lineage>
</organism>
<dbReference type="InterPro" id="IPR036236">
    <property type="entry name" value="Znf_C2H2_sf"/>
</dbReference>
<evidence type="ECO:0000256" key="8">
    <source>
        <dbReference type="SAM" id="MobiDB-lite"/>
    </source>
</evidence>
<dbReference type="InterPro" id="IPR013087">
    <property type="entry name" value="Znf_C2H2_type"/>
</dbReference>
<dbReference type="InterPro" id="IPR050888">
    <property type="entry name" value="ZnF_C2H2-type_TF"/>
</dbReference>
<dbReference type="InterPro" id="IPR018957">
    <property type="entry name" value="Znf_C3HC4_RING-type"/>
</dbReference>
<dbReference type="InterPro" id="IPR001841">
    <property type="entry name" value="Znf_RING"/>
</dbReference>
<dbReference type="SUPFAM" id="SSF57667">
    <property type="entry name" value="beta-beta-alpha zinc fingers"/>
    <property type="match status" value="1"/>
</dbReference>
<feature type="region of interest" description="Disordered" evidence="8">
    <location>
        <begin position="602"/>
        <end position="638"/>
    </location>
</feature>
<dbReference type="SUPFAM" id="SSF57850">
    <property type="entry name" value="RING/U-box"/>
    <property type="match status" value="1"/>
</dbReference>
<feature type="compositionally biased region" description="Polar residues" evidence="8">
    <location>
        <begin position="291"/>
        <end position="300"/>
    </location>
</feature>
<evidence type="ECO:0000256" key="1">
    <source>
        <dbReference type="ARBA" id="ARBA00004123"/>
    </source>
</evidence>
<reference evidence="10" key="1">
    <citation type="submission" date="2020-11" db="EMBL/GenBank/DDBJ databases">
        <authorList>
            <consortium name="DOE Joint Genome Institute"/>
            <person name="Ahrendt S."/>
            <person name="Riley R."/>
            <person name="Andreopoulos W."/>
            <person name="Labutti K."/>
            <person name="Pangilinan J."/>
            <person name="Ruiz-Duenas F.J."/>
            <person name="Barrasa J.M."/>
            <person name="Sanchez-Garcia M."/>
            <person name="Camarero S."/>
            <person name="Miyauchi S."/>
            <person name="Serrano A."/>
            <person name="Linde D."/>
            <person name="Babiker R."/>
            <person name="Drula E."/>
            <person name="Ayuso-Fernandez I."/>
            <person name="Pacheco R."/>
            <person name="Padilla G."/>
            <person name="Ferreira P."/>
            <person name="Barriuso J."/>
            <person name="Kellner H."/>
            <person name="Castanera R."/>
            <person name="Alfaro M."/>
            <person name="Ramirez L."/>
            <person name="Pisabarro A.G."/>
            <person name="Kuo A."/>
            <person name="Tritt A."/>
            <person name="Lipzen A."/>
            <person name="He G."/>
            <person name="Yan M."/>
            <person name="Ng V."/>
            <person name="Cullen D."/>
            <person name="Martin F."/>
            <person name="Rosso M.-N."/>
            <person name="Henrissat B."/>
            <person name="Hibbett D."/>
            <person name="Martinez A.T."/>
            <person name="Grigoriev I.V."/>
        </authorList>
    </citation>
    <scope>NUCLEOTIDE SEQUENCE</scope>
    <source>
        <strain evidence="10">ATCC 90797</strain>
    </source>
</reference>
<feature type="domain" description="RING-type" evidence="9">
    <location>
        <begin position="668"/>
        <end position="706"/>
    </location>
</feature>
<dbReference type="AlphaFoldDB" id="A0A9P5ZT50"/>
<dbReference type="PANTHER" id="PTHR24406">
    <property type="entry name" value="TRANSCRIPTIONAL REPRESSOR CTCFL-RELATED"/>
    <property type="match status" value="1"/>
</dbReference>
<dbReference type="Pfam" id="PF12874">
    <property type="entry name" value="zf-met"/>
    <property type="match status" value="1"/>
</dbReference>
<comment type="subcellular location">
    <subcellularLocation>
        <location evidence="1">Nucleus</location>
    </subcellularLocation>
</comment>
<dbReference type="OrthoDB" id="6105938at2759"/>
<evidence type="ECO:0000256" key="5">
    <source>
        <dbReference type="ARBA" id="ARBA00022833"/>
    </source>
</evidence>
<dbReference type="GO" id="GO:0005634">
    <property type="term" value="C:nucleus"/>
    <property type="evidence" value="ECO:0007669"/>
    <property type="project" value="UniProtKB-SubCell"/>
</dbReference>
<name>A0A9P5ZT50_PLEER</name>
<keyword evidence="11" id="KW-1185">Reference proteome</keyword>
<dbReference type="EMBL" id="MU154591">
    <property type="protein sequence ID" value="KAF9493037.1"/>
    <property type="molecule type" value="Genomic_DNA"/>
</dbReference>
<dbReference type="SMART" id="SM00184">
    <property type="entry name" value="RING"/>
    <property type="match status" value="2"/>
</dbReference>
<dbReference type="InterPro" id="IPR017907">
    <property type="entry name" value="Znf_RING_CS"/>
</dbReference>
<evidence type="ECO:0000256" key="2">
    <source>
        <dbReference type="ARBA" id="ARBA00022723"/>
    </source>
</evidence>
<dbReference type="InterPro" id="IPR013083">
    <property type="entry name" value="Znf_RING/FYVE/PHD"/>
</dbReference>
<sequence>MPTCSICNSRSFSSNGGLKQHMRTSNVTHPYCDICDKLFGSLQGYDMHMASVHPRVRGCGICNVRFRTQSALSAHYLGSTSHPTCVACYIGLKNEAELQQHNWTCHPQVRCELCDIQIEGRDDALLSHYLLSPLHPACHSHNLGFKDYAEYARHCESVHKIGTSPSSPKAFSAPPVLQLIPSSPPYSPPLRPSSTPTAVEIPEPPVIETSPSSEPEPSLAAPTEPVNRRSSTTPLIPLPLLIVSSAEMNSPRSDKDPYPTALATPSTLAPESDVDTYSVASTCGETEGCQFDSSSSSPTQILKADAESPTIKSVGGSDVEAQGHETSTPTSPPMPAAQDGLEDSGVVSPLVEAMAQSEGNNLQILNAPMFSAAQRSLSGPNLAVENNFAMPESNAPQPPRQESPVLSECFLTRESSPSPRPAHIDEEIESKVLYTPNEGQFWPTSPLYTRYANYSSTLTFMKPTIRISTASSRNSDSRSPTPPSSSSSISDSSEPFARSPSVTAPAGLATLPSTSPFELTPIDPPVYELRSRHHSLQITIPEHLNTLLHLASSLSPSMPSSDELLTPSSLSHFDDSPQDIEIEWKTYGDSIMAEQLPLPASVASSPCGSGGSTSSSPFCNGERGIESNVEDVREDATTEPLPLRRRDASPHTLVQDSAPQNMEPRLHCRICNRNPCVDMTATMCGHIFCYGCITDCVMKTSRCPTCLTPTLLNRYPDEHVDFDSRTISLGIRGILPNHLH</sequence>
<feature type="compositionally biased region" description="Low complexity" evidence="8">
    <location>
        <begin position="469"/>
        <end position="493"/>
    </location>
</feature>
<keyword evidence="2" id="KW-0479">Metal-binding</keyword>
<dbReference type="PROSITE" id="PS00028">
    <property type="entry name" value="ZINC_FINGER_C2H2_1"/>
    <property type="match status" value="1"/>
</dbReference>
<dbReference type="Proteomes" id="UP000807025">
    <property type="component" value="Unassembled WGS sequence"/>
</dbReference>
<feature type="compositionally biased region" description="Low complexity" evidence="8">
    <location>
        <begin position="192"/>
        <end position="233"/>
    </location>
</feature>
<dbReference type="Pfam" id="PF00097">
    <property type="entry name" value="zf-C3HC4"/>
    <property type="match status" value="1"/>
</dbReference>
<evidence type="ECO:0000256" key="4">
    <source>
        <dbReference type="ARBA" id="ARBA00022771"/>
    </source>
</evidence>
<feature type="compositionally biased region" description="Pro residues" evidence="8">
    <location>
        <begin position="182"/>
        <end position="191"/>
    </location>
</feature>
<dbReference type="Pfam" id="PF13912">
    <property type="entry name" value="zf-C2H2_6"/>
    <property type="match status" value="1"/>
</dbReference>
<protein>
    <recommendedName>
        <fullName evidence="9">RING-type domain-containing protein</fullName>
    </recommendedName>
</protein>
<gene>
    <name evidence="10" type="ORF">BDN71DRAFT_1591294</name>
</gene>
<evidence type="ECO:0000256" key="6">
    <source>
        <dbReference type="ARBA" id="ARBA00023242"/>
    </source>
</evidence>
<dbReference type="Gene3D" id="3.30.160.60">
    <property type="entry name" value="Classic Zinc Finger"/>
    <property type="match status" value="1"/>
</dbReference>
<feature type="region of interest" description="Disordered" evidence="8">
    <location>
        <begin position="286"/>
        <end position="341"/>
    </location>
</feature>
<comment type="caution">
    <text evidence="10">The sequence shown here is derived from an EMBL/GenBank/DDBJ whole genome shotgun (WGS) entry which is preliminary data.</text>
</comment>
<feature type="region of interest" description="Disordered" evidence="8">
    <location>
        <begin position="469"/>
        <end position="519"/>
    </location>
</feature>
<feature type="compositionally biased region" description="Low complexity" evidence="8">
    <location>
        <begin position="604"/>
        <end position="616"/>
    </location>
</feature>
<dbReference type="Gene3D" id="3.30.40.10">
    <property type="entry name" value="Zinc/RING finger domain, C3HC4 (zinc finger)"/>
    <property type="match status" value="1"/>
</dbReference>
<dbReference type="SMART" id="SM00355">
    <property type="entry name" value="ZnF_C2H2"/>
    <property type="match status" value="3"/>
</dbReference>
<evidence type="ECO:0000256" key="3">
    <source>
        <dbReference type="ARBA" id="ARBA00022737"/>
    </source>
</evidence>
<evidence type="ECO:0000256" key="7">
    <source>
        <dbReference type="PROSITE-ProRule" id="PRU00175"/>
    </source>
</evidence>
<feature type="region of interest" description="Disordered" evidence="8">
    <location>
        <begin position="248"/>
        <end position="274"/>
    </location>
</feature>
<keyword evidence="3" id="KW-0677">Repeat</keyword>
<evidence type="ECO:0000259" key="9">
    <source>
        <dbReference type="PROSITE" id="PS50089"/>
    </source>
</evidence>
<accession>A0A9P5ZT50</accession>
<evidence type="ECO:0000313" key="10">
    <source>
        <dbReference type="EMBL" id="KAF9493037.1"/>
    </source>
</evidence>
<evidence type="ECO:0000313" key="11">
    <source>
        <dbReference type="Proteomes" id="UP000807025"/>
    </source>
</evidence>
<proteinExistence type="predicted"/>
<dbReference type="GO" id="GO:0008270">
    <property type="term" value="F:zinc ion binding"/>
    <property type="evidence" value="ECO:0007669"/>
    <property type="project" value="UniProtKB-KW"/>
</dbReference>
<dbReference type="PROSITE" id="PS50089">
    <property type="entry name" value="ZF_RING_2"/>
    <property type="match status" value="1"/>
</dbReference>
<dbReference type="PROSITE" id="PS00518">
    <property type="entry name" value="ZF_RING_1"/>
    <property type="match status" value="1"/>
</dbReference>
<feature type="region of interest" description="Disordered" evidence="8">
    <location>
        <begin position="182"/>
        <end position="233"/>
    </location>
</feature>